<dbReference type="EMBL" id="MFSY01000115">
    <property type="protein sequence ID" value="OGI44650.1"/>
    <property type="molecule type" value="Genomic_DNA"/>
</dbReference>
<dbReference type="Proteomes" id="UP000179360">
    <property type="component" value="Unassembled WGS sequence"/>
</dbReference>
<accession>A0A1F6THN4</accession>
<dbReference type="AlphaFoldDB" id="A0A1F6THN4"/>
<evidence type="ECO:0000313" key="2">
    <source>
        <dbReference type="Proteomes" id="UP000179360"/>
    </source>
</evidence>
<comment type="caution">
    <text evidence="1">The sequence shown here is derived from an EMBL/GenBank/DDBJ whole genome shotgun (WGS) entry which is preliminary data.</text>
</comment>
<organism evidence="1 2">
    <name type="scientific">Candidatus Muproteobacteria bacterium RIFCSPHIGHO2_01_FULL_65_16</name>
    <dbReference type="NCBI Taxonomy" id="1817764"/>
    <lineage>
        <taxon>Bacteria</taxon>
        <taxon>Pseudomonadati</taxon>
        <taxon>Pseudomonadota</taxon>
        <taxon>Candidatus Muproteobacteria</taxon>
    </lineage>
</organism>
<reference evidence="1 2" key="1">
    <citation type="journal article" date="2016" name="Nat. Commun.">
        <title>Thousands of microbial genomes shed light on interconnected biogeochemical processes in an aquifer system.</title>
        <authorList>
            <person name="Anantharaman K."/>
            <person name="Brown C.T."/>
            <person name="Hug L.A."/>
            <person name="Sharon I."/>
            <person name="Castelle C.J."/>
            <person name="Probst A.J."/>
            <person name="Thomas B.C."/>
            <person name="Singh A."/>
            <person name="Wilkins M.J."/>
            <person name="Karaoz U."/>
            <person name="Brodie E.L."/>
            <person name="Williams K.H."/>
            <person name="Hubbard S.S."/>
            <person name="Banfield J.F."/>
        </authorList>
    </citation>
    <scope>NUCLEOTIDE SEQUENCE [LARGE SCALE GENOMIC DNA]</scope>
</reference>
<gene>
    <name evidence="1" type="ORF">A2637_04480</name>
</gene>
<evidence type="ECO:0000313" key="1">
    <source>
        <dbReference type="EMBL" id="OGI44650.1"/>
    </source>
</evidence>
<protein>
    <submittedName>
        <fullName evidence="1">Uncharacterized protein</fullName>
    </submittedName>
</protein>
<dbReference type="STRING" id="1817764.A2637_04480"/>
<sequence length="59" mass="6394">MPAWGVLQAIQMDAVILVGEEARSTVVAALDDARGLPRCHNPWKSVHDATPLRLAMSEV</sequence>
<proteinExistence type="predicted"/>
<name>A0A1F6THN4_9PROT</name>